<protein>
    <recommendedName>
        <fullName evidence="2">DUF1682 domain-containing protein</fullName>
    </recommendedName>
</protein>
<name>A0A8F5N1Q5_SALDZ</name>
<proteinExistence type="predicted"/>
<evidence type="ECO:0000313" key="1">
    <source>
        <dbReference type="EMBL" id="QXN84359.1"/>
    </source>
</evidence>
<reference evidence="1" key="1">
    <citation type="submission" date="2021-07" db="EMBL/GenBank/DDBJ databases">
        <title>Whole-Genome Sequences of non-enterica strains of Salmonella enterica isolated from poultry houses.</title>
        <authorList>
            <person name="Lamas A."/>
            <person name="Regal P."/>
            <person name="Miranda J.M."/>
            <person name="Vazquez B."/>
            <person name="Cepeda A."/>
            <person name="Franco C.M."/>
        </authorList>
    </citation>
    <scope>NUCLEOTIDE SEQUENCE</scope>
    <source>
        <strain evidence="1">LHICA_D1</strain>
    </source>
</reference>
<sequence>MLFDQNDWKLQVTDIDLYANTCKLDGESYPLSLALKTLIPGYVSGFSPRAAEPMELLEVLAEAGVTIANFFSKDLMGAYRLRQQAKTKAAAEAAETVRIQAERMAELNMTPEERLAAAQKRDQQKAERQAYGDSIRNAVSSTGRSRAAKLVEIDGMDNWMDSL</sequence>
<dbReference type="EMBL" id="CP078142">
    <property type="protein sequence ID" value="QXN84359.1"/>
    <property type="molecule type" value="Genomic_DNA"/>
</dbReference>
<organism evidence="1">
    <name type="scientific">Salmonella diarizonae</name>
    <dbReference type="NCBI Taxonomy" id="59204"/>
    <lineage>
        <taxon>Bacteria</taxon>
        <taxon>Pseudomonadati</taxon>
        <taxon>Pseudomonadota</taxon>
        <taxon>Gammaproteobacteria</taxon>
        <taxon>Enterobacterales</taxon>
        <taxon>Enterobacteriaceae</taxon>
        <taxon>Salmonella</taxon>
    </lineage>
</organism>
<accession>A0A8F5N1Q5</accession>
<evidence type="ECO:0008006" key="2">
    <source>
        <dbReference type="Google" id="ProtNLM"/>
    </source>
</evidence>
<dbReference type="AlphaFoldDB" id="A0A8F5N1Q5"/>
<gene>
    <name evidence="1" type="ORF">JMJ85_04055</name>
</gene>